<sequence length="87" mass="10208">MDEIKRFQIPLILKYYPVEIINAYFKINVFHDHVDVNKNLDIFSTPPYFVFLLLTSMVSNSLPSISITCRIAFFSFTSIFMKCSIFL</sequence>
<accession>A0A0F9TSQ6</accession>
<protein>
    <submittedName>
        <fullName evidence="1">Uncharacterized protein</fullName>
    </submittedName>
</protein>
<name>A0A0F9TSQ6_9ZZZZ</name>
<dbReference type="EMBL" id="LAZR01000176">
    <property type="protein sequence ID" value="KKN84080.1"/>
    <property type="molecule type" value="Genomic_DNA"/>
</dbReference>
<proteinExistence type="predicted"/>
<organism evidence="1">
    <name type="scientific">marine sediment metagenome</name>
    <dbReference type="NCBI Taxonomy" id="412755"/>
    <lineage>
        <taxon>unclassified sequences</taxon>
        <taxon>metagenomes</taxon>
        <taxon>ecological metagenomes</taxon>
    </lineage>
</organism>
<gene>
    <name evidence="1" type="ORF">LCGC14_0292870</name>
</gene>
<dbReference type="AlphaFoldDB" id="A0A0F9TSQ6"/>
<reference evidence="1" key="1">
    <citation type="journal article" date="2015" name="Nature">
        <title>Complex archaea that bridge the gap between prokaryotes and eukaryotes.</title>
        <authorList>
            <person name="Spang A."/>
            <person name="Saw J.H."/>
            <person name="Jorgensen S.L."/>
            <person name="Zaremba-Niedzwiedzka K."/>
            <person name="Martijn J."/>
            <person name="Lind A.E."/>
            <person name="van Eijk R."/>
            <person name="Schleper C."/>
            <person name="Guy L."/>
            <person name="Ettema T.J."/>
        </authorList>
    </citation>
    <scope>NUCLEOTIDE SEQUENCE</scope>
</reference>
<evidence type="ECO:0000313" key="1">
    <source>
        <dbReference type="EMBL" id="KKN84080.1"/>
    </source>
</evidence>
<comment type="caution">
    <text evidence="1">The sequence shown here is derived from an EMBL/GenBank/DDBJ whole genome shotgun (WGS) entry which is preliminary data.</text>
</comment>